<proteinExistence type="predicted"/>
<dbReference type="EMBL" id="MU275869">
    <property type="protein sequence ID" value="KAI0049796.1"/>
    <property type="molecule type" value="Genomic_DNA"/>
</dbReference>
<evidence type="ECO:0000313" key="1">
    <source>
        <dbReference type="EMBL" id="KAI0049796.1"/>
    </source>
</evidence>
<evidence type="ECO:0000313" key="2">
    <source>
        <dbReference type="Proteomes" id="UP000814033"/>
    </source>
</evidence>
<comment type="caution">
    <text evidence="1">The sequence shown here is derived from an EMBL/GenBank/DDBJ whole genome shotgun (WGS) entry which is preliminary data.</text>
</comment>
<gene>
    <name evidence="1" type="ORF">FA95DRAFT_1488449</name>
</gene>
<dbReference type="Proteomes" id="UP000814033">
    <property type="component" value="Unassembled WGS sequence"/>
</dbReference>
<organism evidence="1 2">
    <name type="scientific">Auriscalpium vulgare</name>
    <dbReference type="NCBI Taxonomy" id="40419"/>
    <lineage>
        <taxon>Eukaryota</taxon>
        <taxon>Fungi</taxon>
        <taxon>Dikarya</taxon>
        <taxon>Basidiomycota</taxon>
        <taxon>Agaricomycotina</taxon>
        <taxon>Agaricomycetes</taxon>
        <taxon>Russulales</taxon>
        <taxon>Auriscalpiaceae</taxon>
        <taxon>Auriscalpium</taxon>
    </lineage>
</organism>
<protein>
    <submittedName>
        <fullName evidence="1">Uncharacterized protein</fullName>
    </submittedName>
</protein>
<name>A0ACB8S094_9AGAM</name>
<reference evidence="1" key="1">
    <citation type="submission" date="2021-02" db="EMBL/GenBank/DDBJ databases">
        <authorList>
            <consortium name="DOE Joint Genome Institute"/>
            <person name="Ahrendt S."/>
            <person name="Looney B.P."/>
            <person name="Miyauchi S."/>
            <person name="Morin E."/>
            <person name="Drula E."/>
            <person name="Courty P.E."/>
            <person name="Chicoki N."/>
            <person name="Fauchery L."/>
            <person name="Kohler A."/>
            <person name="Kuo A."/>
            <person name="Labutti K."/>
            <person name="Pangilinan J."/>
            <person name="Lipzen A."/>
            <person name="Riley R."/>
            <person name="Andreopoulos W."/>
            <person name="He G."/>
            <person name="Johnson J."/>
            <person name="Barry K.W."/>
            <person name="Grigoriev I.V."/>
            <person name="Nagy L."/>
            <person name="Hibbett D."/>
            <person name="Henrissat B."/>
            <person name="Matheny P.B."/>
            <person name="Labbe J."/>
            <person name="Martin F."/>
        </authorList>
    </citation>
    <scope>NUCLEOTIDE SEQUENCE</scope>
    <source>
        <strain evidence="1">FP105234-sp</strain>
    </source>
</reference>
<reference evidence="1" key="2">
    <citation type="journal article" date="2022" name="New Phytol.">
        <title>Evolutionary transition to the ectomycorrhizal habit in the genomes of a hyperdiverse lineage of mushroom-forming fungi.</title>
        <authorList>
            <person name="Looney B."/>
            <person name="Miyauchi S."/>
            <person name="Morin E."/>
            <person name="Drula E."/>
            <person name="Courty P.E."/>
            <person name="Kohler A."/>
            <person name="Kuo A."/>
            <person name="LaButti K."/>
            <person name="Pangilinan J."/>
            <person name="Lipzen A."/>
            <person name="Riley R."/>
            <person name="Andreopoulos W."/>
            <person name="He G."/>
            <person name="Johnson J."/>
            <person name="Nolan M."/>
            <person name="Tritt A."/>
            <person name="Barry K.W."/>
            <person name="Grigoriev I.V."/>
            <person name="Nagy L.G."/>
            <person name="Hibbett D."/>
            <person name="Henrissat B."/>
            <person name="Matheny P.B."/>
            <person name="Labbe J."/>
            <person name="Martin F.M."/>
        </authorList>
    </citation>
    <scope>NUCLEOTIDE SEQUENCE</scope>
    <source>
        <strain evidence="1">FP105234-sp</strain>
    </source>
</reference>
<accession>A0ACB8S094</accession>
<sequence length="739" mass="80308">MPTIVNAFPSELLFLICAQVYAAGLPPRAQSLDPHFLQEAGIPVALPSSFPPPSWPEPIARKTLASLTLVNRAWGEAAKPWLWRKVEVRLPRSWLALVDEIAGGEDEEGFVEQTALAVDQSIREVAHAALALKAGPGNALDSEAALKMKESLMQSLSGPDGSIPPELLTPPVSRDPSPRRLRQKSKSPARWKLMRSISNAVQDLMGRDEHGMYGAYDADYSLQQVTDQLSRAVPAVHDSRPGRYVNHLDFNHFRTIGMRRSVEEGVSSRFVTGERLEAVLKETPNLVAFGATEYMDGALTLPVLKELLLRGVPSRGRDQPARGRGLVVEDTNDIEAEDNARRRECKELEALDFTGCVSIVFVNAFTEFVNLHLRPGDWESNDNDRRDRRRRSRSPDTHVSFPGLQRLSLRGAMSISSQTLNAFVLAFPSLTHIDLSCTRASPDLLERLASSSTVQLKSLSLARCTRLTGASIRDFLVSAPAATGITELNLYGDGTFPCPLSADELRDVLTSAPCFASGALRYLDLSSAELDATLLAAIPPQPHLRSLGLAYIPTLPLHAVADFVREKAPHVEVLALQGTSPELGYGPAGASAREANIALHTHFIRPLCTPPFSFSISGPAEARPAPTRVRLIELASALLTALGGGAGSWRIVRSKGGRGWYVDTASGWVVPPGADGPVLRRDLTREHPWRDALEKLADANGNVSSGIGWHARKMEVLHGHGMLGREDGLYGAVSFAYQG</sequence>
<keyword evidence="2" id="KW-1185">Reference proteome</keyword>